<protein>
    <recommendedName>
        <fullName evidence="1">DUF4158 domain-containing protein</fullName>
    </recommendedName>
</protein>
<dbReference type="RefSeq" id="WP_344952649.1">
    <property type="nucleotide sequence ID" value="NZ_BAAAZR010000054.1"/>
</dbReference>
<organism evidence="2 3">
    <name type="scientific">Sphaerisporangium flaviroseum</name>
    <dbReference type="NCBI Taxonomy" id="509199"/>
    <lineage>
        <taxon>Bacteria</taxon>
        <taxon>Bacillati</taxon>
        <taxon>Actinomycetota</taxon>
        <taxon>Actinomycetes</taxon>
        <taxon>Streptosporangiales</taxon>
        <taxon>Streptosporangiaceae</taxon>
        <taxon>Sphaerisporangium</taxon>
    </lineage>
</organism>
<evidence type="ECO:0000313" key="2">
    <source>
        <dbReference type="EMBL" id="GAA3843288.1"/>
    </source>
</evidence>
<dbReference type="EMBL" id="BAAAZR010000054">
    <property type="protein sequence ID" value="GAA3843288.1"/>
    <property type="molecule type" value="Genomic_DNA"/>
</dbReference>
<dbReference type="Proteomes" id="UP001500888">
    <property type="component" value="Unassembled WGS sequence"/>
</dbReference>
<evidence type="ECO:0000259" key="1">
    <source>
        <dbReference type="Pfam" id="PF13700"/>
    </source>
</evidence>
<reference evidence="3" key="1">
    <citation type="journal article" date="2019" name="Int. J. Syst. Evol. Microbiol.">
        <title>The Global Catalogue of Microorganisms (GCM) 10K type strain sequencing project: providing services to taxonomists for standard genome sequencing and annotation.</title>
        <authorList>
            <consortium name="The Broad Institute Genomics Platform"/>
            <consortium name="The Broad Institute Genome Sequencing Center for Infectious Disease"/>
            <person name="Wu L."/>
            <person name="Ma J."/>
        </authorList>
    </citation>
    <scope>NUCLEOTIDE SEQUENCE [LARGE SCALE GENOMIC DNA]</scope>
    <source>
        <strain evidence="3">JCM 16908</strain>
    </source>
</reference>
<feature type="domain" description="DUF4158" evidence="1">
    <location>
        <begin position="5"/>
        <end position="154"/>
    </location>
</feature>
<proteinExistence type="predicted"/>
<sequence>MTGPSLNIDELVEHWTVLDEERDLIAGKRGATRLAFVLLLKYYTRHGRFPRRSELADEAIEHVARQVKIPVSELGLYEWTGRTIEYHRSQIRAHLGFRVCSVVDAEKLTDWPAANVAHAERRVDRVRAELLKHCRGEKIEPPASGRIGRIVRSALHGAEEAWSMRIAAQVDAGATAWPSARRSEAEPR</sequence>
<comment type="caution">
    <text evidence="2">The sequence shown here is derived from an EMBL/GenBank/DDBJ whole genome shotgun (WGS) entry which is preliminary data.</text>
</comment>
<dbReference type="Pfam" id="PF13700">
    <property type="entry name" value="DUF4158"/>
    <property type="match status" value="1"/>
</dbReference>
<evidence type="ECO:0000313" key="3">
    <source>
        <dbReference type="Proteomes" id="UP001500888"/>
    </source>
</evidence>
<name>A0ABP7JEM2_9ACTN</name>
<keyword evidence="3" id="KW-1185">Reference proteome</keyword>
<gene>
    <name evidence="2" type="ORF">GCM10022226_77840</name>
</gene>
<accession>A0ABP7JEM2</accession>
<dbReference type="InterPro" id="IPR025296">
    <property type="entry name" value="DUF4158"/>
</dbReference>